<evidence type="ECO:0000313" key="3">
    <source>
        <dbReference type="Proteomes" id="UP000277300"/>
    </source>
</evidence>
<comment type="caution">
    <text evidence="1">The sequence shown here is derived from an EMBL/GenBank/DDBJ whole genome shotgun (WGS) entry which is preliminary data.</text>
</comment>
<dbReference type="AlphaFoldDB" id="A0A3F2REQ6"/>
<dbReference type="InterPro" id="IPR027417">
    <property type="entry name" value="P-loop_NTPase"/>
</dbReference>
<name>A0A3F2REQ6_9STRA</name>
<reference evidence="3 4" key="1">
    <citation type="submission" date="2018-07" db="EMBL/GenBank/DDBJ databases">
        <title>Genome sequencing of oomycete isolates from Chile give support for New Zealand origin for Phytophthora kernoviae and make available the first Nothophytophthora sp. genome.</title>
        <authorList>
            <person name="Studholme D.J."/>
            <person name="Sanfuentes E."/>
            <person name="Panda P."/>
            <person name="Hill R."/>
            <person name="Sambles C."/>
            <person name="Grant M."/>
            <person name="Williams N.M."/>
            <person name="Mcdougal R.L."/>
        </authorList>
    </citation>
    <scope>NUCLEOTIDE SEQUENCE [LARGE SCALE GENOMIC DNA]</scope>
    <source>
        <strain evidence="1">Chile6</strain>
        <strain evidence="2">Chile7</strain>
    </source>
</reference>
<accession>A0A3F2REQ6</accession>
<dbReference type="EMBL" id="MBDO02000473">
    <property type="protein sequence ID" value="RLN54943.1"/>
    <property type="molecule type" value="Genomic_DNA"/>
</dbReference>
<sequence length="235" mass="26947">MNASGLHEFWDKSGDFPSSYFVRKEEAVRWQVVEKLLPSVGDRHIVLVGSPGVGKSCFLMVLGFYMACVKKQVVLSIRRVNRGDSWRLEDLEQYARLTDWVVSAGLSTAKNLDETAILSNLVREQYFYSGGSLREFRKTRSKQNERATFETIVAYVHAAIDNTTTFEQHRLDALNAAIEKNDDIKRFKRVFVVVCPDADKCKTFGLRDAPDPKQFVVSFFNLKDFGHQIKSTWNY</sequence>
<dbReference type="Proteomes" id="UP000277300">
    <property type="component" value="Unassembled WGS sequence"/>
</dbReference>
<evidence type="ECO:0000313" key="2">
    <source>
        <dbReference type="EMBL" id="RLN58382.1"/>
    </source>
</evidence>
<organism evidence="1 3">
    <name type="scientific">Phytophthora kernoviae</name>
    <dbReference type="NCBI Taxonomy" id="325452"/>
    <lineage>
        <taxon>Eukaryota</taxon>
        <taxon>Sar</taxon>
        <taxon>Stramenopiles</taxon>
        <taxon>Oomycota</taxon>
        <taxon>Peronosporomycetes</taxon>
        <taxon>Peronosporales</taxon>
        <taxon>Peronosporaceae</taxon>
        <taxon>Phytophthora</taxon>
    </lineage>
</organism>
<dbReference type="EMBL" id="MBAD02001114">
    <property type="protein sequence ID" value="RLN58382.1"/>
    <property type="molecule type" value="Genomic_DNA"/>
</dbReference>
<evidence type="ECO:0000313" key="1">
    <source>
        <dbReference type="EMBL" id="RLN54943.1"/>
    </source>
</evidence>
<dbReference type="Proteomes" id="UP000284657">
    <property type="component" value="Unassembled WGS sequence"/>
</dbReference>
<protein>
    <submittedName>
        <fullName evidence="1">Uncharacterized protein</fullName>
    </submittedName>
</protein>
<gene>
    <name evidence="2" type="ORF">BBJ29_007542</name>
    <name evidence="1" type="ORF">BBP00_00008717</name>
</gene>
<proteinExistence type="predicted"/>
<dbReference type="OrthoDB" id="126904at2759"/>
<evidence type="ECO:0000313" key="4">
    <source>
        <dbReference type="Proteomes" id="UP000284657"/>
    </source>
</evidence>
<dbReference type="SUPFAM" id="SSF52540">
    <property type="entry name" value="P-loop containing nucleoside triphosphate hydrolases"/>
    <property type="match status" value="1"/>
</dbReference>